<dbReference type="SUPFAM" id="SSF55874">
    <property type="entry name" value="ATPase domain of HSP90 chaperone/DNA topoisomerase II/histidine kinase"/>
    <property type="match status" value="2"/>
</dbReference>
<evidence type="ECO:0000313" key="3">
    <source>
        <dbReference type="Proteomes" id="UP000224182"/>
    </source>
</evidence>
<gene>
    <name evidence="2" type="ORF">CBG54_00315</name>
</gene>
<dbReference type="EMBL" id="NIRN01000001">
    <property type="protein sequence ID" value="PHI05625.1"/>
    <property type="molecule type" value="Genomic_DNA"/>
</dbReference>
<dbReference type="InterPro" id="IPR036890">
    <property type="entry name" value="HATPase_C_sf"/>
</dbReference>
<name>A0A2C6CIK0_FUSNP</name>
<reference evidence="2 3" key="1">
    <citation type="submission" date="2017-06" db="EMBL/GenBank/DDBJ databases">
        <title>Draft genome sequence of Fusobacterium nucleatum subsp. polymorphum KCOM 1271 (=ChDC F305).</title>
        <authorList>
            <person name="Kook J.-K."/>
            <person name="Park S.-N."/>
            <person name="Lim Y.K."/>
            <person name="Roh H."/>
        </authorList>
    </citation>
    <scope>NUCLEOTIDE SEQUENCE [LARGE SCALE GENOMIC DNA]</scope>
    <source>
        <strain evidence="3">KCOM 1271 (ChDC F305)</strain>
    </source>
</reference>
<proteinExistence type="predicted"/>
<dbReference type="AlphaFoldDB" id="A0A2C6CIK0"/>
<dbReference type="Proteomes" id="UP000224182">
    <property type="component" value="Unassembled WGS sequence"/>
</dbReference>
<accession>A0A2C6CIK0</accession>
<organism evidence="2 3">
    <name type="scientific">Fusobacterium nucleatum subsp. polymorphum</name>
    <name type="common">Fusobacterium polymorphum</name>
    <dbReference type="NCBI Taxonomy" id="76857"/>
    <lineage>
        <taxon>Bacteria</taxon>
        <taxon>Fusobacteriati</taxon>
        <taxon>Fusobacteriota</taxon>
        <taxon>Fusobacteriia</taxon>
        <taxon>Fusobacteriales</taxon>
        <taxon>Fusobacteriaceae</taxon>
        <taxon>Fusobacterium</taxon>
    </lineage>
</organism>
<dbReference type="PANTHER" id="PTHR43065">
    <property type="entry name" value="SENSOR HISTIDINE KINASE"/>
    <property type="match status" value="1"/>
</dbReference>
<dbReference type="Pfam" id="PF02518">
    <property type="entry name" value="HATPase_c"/>
    <property type="match status" value="1"/>
</dbReference>
<evidence type="ECO:0000259" key="1">
    <source>
        <dbReference type="PROSITE" id="PS50109"/>
    </source>
</evidence>
<dbReference type="Gene3D" id="3.30.565.10">
    <property type="entry name" value="Histidine kinase-like ATPase, C-terminal domain"/>
    <property type="match status" value="2"/>
</dbReference>
<protein>
    <recommendedName>
        <fullName evidence="1">Histidine kinase domain-containing protein</fullName>
    </recommendedName>
</protein>
<sequence>MIFLKVKIRPSSNLIDSIGKNLIIDEISAIIELIKNSYDADAENVFIKFYQDRSNLFIEIRDDGNGMSFSTVENNWMVPATDYKKKNKYSFKKNRRVLGEKGLGRYSVGILGNSLTLETIKDSKKTLLKIEWDKIKNFQYLDQIEFEMEEKETSEQNGTKLLIKKENFQLWDENKKKTLEKELKKLLFPLKDKNDDFKIFLEYKNFEIYNKQKKNEIINKKIEIVPFELLEYYDLKLVGVINKKNEISYEIFSKNEKSLEKNIITKEYIGKILEDKGGKFPGEFKVDFRFFNREPAAINDLKNYLKKENNEEFGKVEVRALLDEISGVSIYKNKFRIRPYGEEEYDWLQLNKRRFLNPSMKISNNQLNGTVSLSDDTFLSEKSARDGLQENEYFLGLKVIVLELLTKLEIKMSFEKKKEGKKENFKEKNLFENIGNFKEVKEKIKLKAKQLDIPEKGIEEFEKIIDKKEIESQKEIKEIKEIVIIYAKHITLGKLTNKIIHEGRKSLAFFRNGCNYLKREIKNFVVSPIEDIKNKLFNKIEDFELQRERLSQLFKSIEPLSSRKRTNPKLTNLIEVIKESLVFFESELEKVNLVLELENIECTIIRDDFVLAICNIVENSLYWLNFSKKKSELKIKLYKTNLEKIRIDFIDNGPGIKEEYIENGIIFEFGFSSKEDGTGLGLSMAGEALQRNNFELKVKAFSEGAYIILEEK</sequence>
<evidence type="ECO:0000313" key="2">
    <source>
        <dbReference type="EMBL" id="PHI05625.1"/>
    </source>
</evidence>
<dbReference type="PANTHER" id="PTHR43065:SF52">
    <property type="entry name" value="SENSOR PROTEIN KINASE PILS"/>
    <property type="match status" value="1"/>
</dbReference>
<dbReference type="InterPro" id="IPR005467">
    <property type="entry name" value="His_kinase_dom"/>
</dbReference>
<feature type="domain" description="Histidine kinase" evidence="1">
    <location>
        <begin position="498"/>
        <end position="712"/>
    </location>
</feature>
<dbReference type="Pfam" id="PF13589">
    <property type="entry name" value="HATPase_c_3"/>
    <property type="match status" value="1"/>
</dbReference>
<dbReference type="InterPro" id="IPR003594">
    <property type="entry name" value="HATPase_dom"/>
</dbReference>
<dbReference type="PROSITE" id="PS50109">
    <property type="entry name" value="HIS_KIN"/>
    <property type="match status" value="1"/>
</dbReference>
<comment type="caution">
    <text evidence="2">The sequence shown here is derived from an EMBL/GenBank/DDBJ whole genome shotgun (WGS) entry which is preliminary data.</text>
</comment>